<organism evidence="1 2">
    <name type="scientific">Acrocarpospora pleiomorpha</name>
    <dbReference type="NCBI Taxonomy" id="90975"/>
    <lineage>
        <taxon>Bacteria</taxon>
        <taxon>Bacillati</taxon>
        <taxon>Actinomycetota</taxon>
        <taxon>Actinomycetes</taxon>
        <taxon>Streptosporangiales</taxon>
        <taxon>Streptosporangiaceae</taxon>
        <taxon>Acrocarpospora</taxon>
    </lineage>
</organism>
<evidence type="ECO:0000313" key="2">
    <source>
        <dbReference type="Proteomes" id="UP000377595"/>
    </source>
</evidence>
<accession>A0A5M3Y0A6</accession>
<protein>
    <submittedName>
        <fullName evidence="1">Uncharacterized protein</fullName>
    </submittedName>
</protein>
<dbReference type="OrthoDB" id="4198010at2"/>
<evidence type="ECO:0000313" key="1">
    <source>
        <dbReference type="EMBL" id="GES26636.1"/>
    </source>
</evidence>
<dbReference type="EMBL" id="BLAF01000092">
    <property type="protein sequence ID" value="GES26636.1"/>
    <property type="molecule type" value="Genomic_DNA"/>
</dbReference>
<reference evidence="1 2" key="1">
    <citation type="submission" date="2019-10" db="EMBL/GenBank/DDBJ databases">
        <title>Whole genome shotgun sequence of Acrocarpospora pleiomorpha NBRC 16267.</title>
        <authorList>
            <person name="Ichikawa N."/>
            <person name="Kimura A."/>
            <person name="Kitahashi Y."/>
            <person name="Komaki H."/>
            <person name="Oguchi A."/>
        </authorList>
    </citation>
    <scope>NUCLEOTIDE SEQUENCE [LARGE SCALE GENOMIC DNA]</scope>
    <source>
        <strain evidence="1 2">NBRC 16267</strain>
    </source>
</reference>
<sequence>MDRIRDILDYFGGCDQMNLTFVHSKELAPVAESLGGDISTSSPCTIVAALAEATDAYTKHGGTPWEDPEATLLLNHFGDWVAIYEPASMNALEGMRFYQLSRKYGQAVNIKWNITGAGRVKYWKDGQAALEFKLNQPELRAGFMADQADSLLADLNFAWRDPALPRNSWVVPWRESAFQLIERITGHRFSKSWFATEPHHRIRVPRH</sequence>
<dbReference type="AlphaFoldDB" id="A0A5M3Y0A6"/>
<dbReference type="Pfam" id="PF20062">
    <property type="entry name" value="DUF6461"/>
    <property type="match status" value="1"/>
</dbReference>
<dbReference type="InterPro" id="IPR045592">
    <property type="entry name" value="DUF6461"/>
</dbReference>
<dbReference type="Proteomes" id="UP000377595">
    <property type="component" value="Unassembled WGS sequence"/>
</dbReference>
<keyword evidence="2" id="KW-1185">Reference proteome</keyword>
<proteinExistence type="predicted"/>
<comment type="caution">
    <text evidence="1">The sequence shown here is derived from an EMBL/GenBank/DDBJ whole genome shotgun (WGS) entry which is preliminary data.</text>
</comment>
<dbReference type="RefSeq" id="WP_155351332.1">
    <property type="nucleotide sequence ID" value="NZ_BAAAHM010000061.1"/>
</dbReference>
<name>A0A5M3Y0A6_9ACTN</name>
<gene>
    <name evidence="1" type="ORF">Aple_095350</name>
</gene>